<dbReference type="PANTHER" id="PTHR18964">
    <property type="entry name" value="ROK (REPRESSOR, ORF, KINASE) FAMILY"/>
    <property type="match status" value="1"/>
</dbReference>
<evidence type="ECO:0000313" key="5">
    <source>
        <dbReference type="Proteomes" id="UP000275076"/>
    </source>
</evidence>
<dbReference type="GO" id="GO:0042732">
    <property type="term" value="P:D-xylose metabolic process"/>
    <property type="evidence" value="ECO:0007669"/>
    <property type="project" value="UniProtKB-KW"/>
</dbReference>
<evidence type="ECO:0000256" key="3">
    <source>
        <dbReference type="ARBA" id="ARBA00022629"/>
    </source>
</evidence>
<dbReference type="SUPFAM" id="SSF46785">
    <property type="entry name" value="Winged helix' DNA-binding domain"/>
    <property type="match status" value="1"/>
</dbReference>
<dbReference type="InterPro" id="IPR043129">
    <property type="entry name" value="ATPase_NBD"/>
</dbReference>
<dbReference type="InterPro" id="IPR036388">
    <property type="entry name" value="WH-like_DNA-bd_sf"/>
</dbReference>
<dbReference type="Gene3D" id="3.30.420.40">
    <property type="match status" value="2"/>
</dbReference>
<reference evidence="4 5" key="1">
    <citation type="submission" date="2018-10" db="EMBL/GenBank/DDBJ databases">
        <title>Draft genome sequence of Bacillus salarius IM0101, isolated from a hypersaline soil in Inner Mongolia, China.</title>
        <authorList>
            <person name="Yamprayoonswat W."/>
            <person name="Boonvisut S."/>
            <person name="Jumpathong W."/>
            <person name="Sittihan S."/>
            <person name="Ruangsuj P."/>
            <person name="Wanthongcharoen S."/>
            <person name="Thongpramul N."/>
            <person name="Pimmason S."/>
            <person name="Yu B."/>
            <person name="Yasawong M."/>
        </authorList>
    </citation>
    <scope>NUCLEOTIDE SEQUENCE [LARGE SCALE GENOMIC DNA]</scope>
    <source>
        <strain evidence="4 5">IM0101</strain>
    </source>
</reference>
<evidence type="ECO:0000256" key="2">
    <source>
        <dbReference type="ARBA" id="ARBA00006479"/>
    </source>
</evidence>
<dbReference type="Gene3D" id="1.10.10.10">
    <property type="entry name" value="Winged helix-like DNA-binding domain superfamily/Winged helix DNA-binding domain"/>
    <property type="match status" value="1"/>
</dbReference>
<dbReference type="EMBL" id="RBVX01000002">
    <property type="protein sequence ID" value="RSL34699.1"/>
    <property type="molecule type" value="Genomic_DNA"/>
</dbReference>
<name>A0A428N8I2_9BACI</name>
<evidence type="ECO:0000256" key="1">
    <source>
        <dbReference type="ARBA" id="ARBA00002486"/>
    </source>
</evidence>
<organism evidence="4 5">
    <name type="scientific">Salibacterium salarium</name>
    <dbReference type="NCBI Taxonomy" id="284579"/>
    <lineage>
        <taxon>Bacteria</taxon>
        <taxon>Bacillati</taxon>
        <taxon>Bacillota</taxon>
        <taxon>Bacilli</taxon>
        <taxon>Bacillales</taxon>
        <taxon>Bacillaceae</taxon>
    </lineage>
</organism>
<evidence type="ECO:0000313" key="4">
    <source>
        <dbReference type="EMBL" id="RSL34699.1"/>
    </source>
</evidence>
<dbReference type="Pfam" id="PF00480">
    <property type="entry name" value="ROK"/>
    <property type="match status" value="1"/>
</dbReference>
<dbReference type="PANTHER" id="PTHR18964:SF149">
    <property type="entry name" value="BIFUNCTIONAL UDP-N-ACETYLGLUCOSAMINE 2-EPIMERASE_N-ACETYLMANNOSAMINE KINASE"/>
    <property type="match status" value="1"/>
</dbReference>
<comment type="function">
    <text evidence="1">Transcriptional repressor of xylose-utilizing enzymes.</text>
</comment>
<keyword evidence="3" id="KW-0859">Xylose metabolism</keyword>
<protein>
    <submittedName>
        <fullName evidence="4">ROK family transcriptional regulator</fullName>
    </submittedName>
</protein>
<gene>
    <name evidence="4" type="ORF">D7Z54_02330</name>
</gene>
<comment type="similarity">
    <text evidence="2">Belongs to the ROK (NagC/XylR) family.</text>
</comment>
<keyword evidence="5" id="KW-1185">Reference proteome</keyword>
<comment type="caution">
    <text evidence="4">The sequence shown here is derived from an EMBL/GenBank/DDBJ whole genome shotgun (WGS) entry which is preliminary data.</text>
</comment>
<dbReference type="InterPro" id="IPR000600">
    <property type="entry name" value="ROK"/>
</dbReference>
<accession>A0A428N8I2</accession>
<dbReference type="Proteomes" id="UP000275076">
    <property type="component" value="Unassembled WGS sequence"/>
</dbReference>
<dbReference type="AlphaFoldDB" id="A0A428N8I2"/>
<keyword evidence="3" id="KW-0119">Carbohydrate metabolism</keyword>
<sequence length="401" mass="44794">MDKGVNPVVEELLHRHSPKFYGMKEVYRCIHQENFITKAELLKRTNMKQTTVVRHLDALKEYGLIRIASYDESSGGRPPALYAIEPEAAFIIGIALSRVETTITIVNMSFQPVASETFQMTEKHTPSHTISLLKETIASLLEEHHIDINALLGIGIGTVGPLDRKKGIMYPEGFVAPGWHKVAIVEEMKKTFQTDIFLENGANTAALYESLRNHGGNKTILYCISGWGLRCGVLANGAIMQSRKGDASSFGEMIIDVSSGRTLASYISYHQIATEVVRMIKASERKTDFYPDLNDNKNEIMEYVLEELKKGNSVIENVVLESAYYYGIGLANMVNILHPEVVVLNSELIHVYPAYYHKVIHTAEAFIFQNHQQEPLFQQAEDAENPISVGACALTFQSKIG</sequence>
<dbReference type="InterPro" id="IPR036390">
    <property type="entry name" value="WH_DNA-bd_sf"/>
</dbReference>
<dbReference type="OrthoDB" id="9796533at2"/>
<proteinExistence type="inferred from homology"/>
<dbReference type="SUPFAM" id="SSF53067">
    <property type="entry name" value="Actin-like ATPase domain"/>
    <property type="match status" value="1"/>
</dbReference>